<organism evidence="2 3">
    <name type="scientific">Sphingobacterium kyonggiense</name>
    <dbReference type="NCBI Taxonomy" id="714075"/>
    <lineage>
        <taxon>Bacteria</taxon>
        <taxon>Pseudomonadati</taxon>
        <taxon>Bacteroidota</taxon>
        <taxon>Sphingobacteriia</taxon>
        <taxon>Sphingobacteriales</taxon>
        <taxon>Sphingobacteriaceae</taxon>
        <taxon>Sphingobacterium</taxon>
    </lineage>
</organism>
<protein>
    <recommendedName>
        <fullName evidence="1">Glycoamylase-like domain-containing protein</fullName>
    </recommendedName>
</protein>
<feature type="domain" description="Glycoamylase-like" evidence="1">
    <location>
        <begin position="604"/>
        <end position="682"/>
    </location>
</feature>
<dbReference type="EMBL" id="BAAAZI010000006">
    <property type="protein sequence ID" value="GAA4138859.1"/>
    <property type="molecule type" value="Genomic_DNA"/>
</dbReference>
<dbReference type="Proteomes" id="UP001500101">
    <property type="component" value="Unassembled WGS sequence"/>
</dbReference>
<reference evidence="3" key="1">
    <citation type="journal article" date="2019" name="Int. J. Syst. Evol. Microbiol.">
        <title>The Global Catalogue of Microorganisms (GCM) 10K type strain sequencing project: providing services to taxonomists for standard genome sequencing and annotation.</title>
        <authorList>
            <consortium name="The Broad Institute Genomics Platform"/>
            <consortium name="The Broad Institute Genome Sequencing Center for Infectious Disease"/>
            <person name="Wu L."/>
            <person name="Ma J."/>
        </authorList>
    </citation>
    <scope>NUCLEOTIDE SEQUENCE [LARGE SCALE GENOMIC DNA]</scope>
    <source>
        <strain evidence="3">JCM 16704</strain>
    </source>
</reference>
<keyword evidence="3" id="KW-1185">Reference proteome</keyword>
<dbReference type="Pfam" id="PF10091">
    <property type="entry name" value="Glycoamylase"/>
    <property type="match status" value="1"/>
</dbReference>
<evidence type="ECO:0000313" key="3">
    <source>
        <dbReference type="Proteomes" id="UP001500101"/>
    </source>
</evidence>
<accession>A0ABP7YNJ2</accession>
<evidence type="ECO:0000259" key="1">
    <source>
        <dbReference type="Pfam" id="PF10091"/>
    </source>
</evidence>
<comment type="caution">
    <text evidence="2">The sequence shown here is derived from an EMBL/GenBank/DDBJ whole genome shotgun (WGS) entry which is preliminary data.</text>
</comment>
<gene>
    <name evidence="2" type="ORF">GCM10022216_16330</name>
</gene>
<proteinExistence type="predicted"/>
<evidence type="ECO:0000313" key="2">
    <source>
        <dbReference type="EMBL" id="GAA4138859.1"/>
    </source>
</evidence>
<dbReference type="Gene3D" id="1.50.10.140">
    <property type="match status" value="1"/>
</dbReference>
<dbReference type="InterPro" id="IPR013783">
    <property type="entry name" value="Ig-like_fold"/>
</dbReference>
<sequence>MVKGSYARSFVDYSGQSWVENVHRNLLVSDSLYFTPGNALSLKYISNDNGDWNVNIRYSRQKFLYRVSSNDVLTLKVYVGSAETSQKLLPSISIQQGMNQTISLSLGDYIEDYNLNTWLNVRIPVKDFAGFNPEKLISGIILRQQNGSPAVHQLFLDQIEFLPEKYSTAALTSSAVLSKATAYGKHIDLQWQVPLSPNIRYVKVYRSLDNKEFTPVAIRPTYMLRYLDFVPTLDKKYYYKIAWVDYDYRESPFSDVKEVESKAISENQLLDLVELAHVNYFVENFDINSGMYTPFRMKEKATVSVRETGSALLSLLVGVEKGFISKPLFISRVKRVVEFLGKAQNNKGFYPAFFDGRKGLPEYLNEPPKYDVQATTSIIEALLIVRQYLKGDSPEEANLRSEITKLWDRVDWTAAAMADDPLVLKSAIGMIDGYIKKDPLTGINTGLNSYMLAVASKKYSIPAVAFSNALAYTYKPLKTTSTIQNPTDSVQQVDSVQHVGIKEFGSMRRNEADSIIKVSSQFDTVMYAVKVPFGPINSSLLELYRPFLTINPSLAKVGGYQLKQIAENYTQVVKRRDNEIGVGTTNSDIWGFYQHFNSEGNYRMNPAISISSIFLDQARAKRSINALYNLYSETLFSEYGFRSWMDLRSDDVSDEYLAMNQASVAIMLENVRSGLIWKLYQGIPEIQAAEQRIFKK</sequence>
<dbReference type="InterPro" id="IPR019282">
    <property type="entry name" value="Glycoamylase-like_cons_dom"/>
</dbReference>
<name>A0ABP7YNJ2_9SPHI</name>
<dbReference type="Gene3D" id="2.60.40.10">
    <property type="entry name" value="Immunoglobulins"/>
    <property type="match status" value="1"/>
</dbReference>